<dbReference type="NCBIfam" id="TIGR02710">
    <property type="entry name" value="TIGR02710 family CRISPR-associated CARF protein"/>
    <property type="match status" value="1"/>
</dbReference>
<evidence type="ECO:0000313" key="2">
    <source>
        <dbReference type="Proteomes" id="UP000732377"/>
    </source>
</evidence>
<dbReference type="Proteomes" id="UP000732377">
    <property type="component" value="Unassembled WGS sequence"/>
</dbReference>
<dbReference type="AlphaFoldDB" id="A0A953LH97"/>
<protein>
    <submittedName>
        <fullName evidence="1">TIGR02710 family CRISPR-associated protein</fullName>
    </submittedName>
</protein>
<sequence length="444" mass="49196">MDSVLVVTVGGSFRPVLVAVQEYEPDFVCFICSTDSAREVDGPGTPCALRRGSEVIGRYPSIVAQAGLAPDQYQIEIVHDPDDPQEAYETARRVIRDCHARFPGRTLYVAYTGGTKSMSAGALMAAFDDGHCMVVNIRGKRAELSVVQEGTETPEVTDVRALYARRRVEIALEAFTRYDYVAAEAVLREAVARDADRDLKALVRDLRQLARGLAAWDRADYDLAATLLNGLEGFLTPAHRQLLGKVRDKTRILRTVGSRWREPEMIRVSDVQYLTPEPVYDLILNARRRASQGRFDDAVGRLYRALELYAQIELLRRDEPVLTANVLPERLPESVRPWLEQQRHSDRIALGLVAAYDLLAQLAHPAGLVWAERRGAMLAALEARNHSLLAHGFVPVTAEVYASVQDSIESFIGAADAALGRAEGLVRAPQFPQTLPEETLAALR</sequence>
<gene>
    <name evidence="1" type="ORF">CWE10_12590</name>
</gene>
<dbReference type="EMBL" id="PIUK01000130">
    <property type="protein sequence ID" value="MBY6277028.1"/>
    <property type="molecule type" value="Genomic_DNA"/>
</dbReference>
<reference evidence="1" key="1">
    <citation type="submission" date="2017-11" db="EMBL/GenBank/DDBJ databases">
        <title>Three new genomes from thermophilic consortium.</title>
        <authorList>
            <person name="Quaggio R."/>
            <person name="Amgarten D."/>
            <person name="Setubal J.C."/>
        </authorList>
    </citation>
    <scope>NUCLEOTIDE SEQUENCE</scope>
    <source>
        <strain evidence="1">ZCTH01-B2</strain>
    </source>
</reference>
<proteinExistence type="predicted"/>
<name>A0A953LH97_SYMTR</name>
<dbReference type="RefSeq" id="WP_273380158.1">
    <property type="nucleotide sequence ID" value="NZ_PIUK01000130.1"/>
</dbReference>
<evidence type="ECO:0000313" key="1">
    <source>
        <dbReference type="EMBL" id="MBY6277028.1"/>
    </source>
</evidence>
<dbReference type="InterPro" id="IPR014082">
    <property type="entry name" value="CRISPR-assoc_prot_Cas02710"/>
</dbReference>
<organism evidence="1 2">
    <name type="scientific">Symbiobacterium thermophilum</name>
    <dbReference type="NCBI Taxonomy" id="2734"/>
    <lineage>
        <taxon>Bacteria</taxon>
        <taxon>Bacillati</taxon>
        <taxon>Bacillota</taxon>
        <taxon>Clostridia</taxon>
        <taxon>Eubacteriales</taxon>
        <taxon>Symbiobacteriaceae</taxon>
        <taxon>Symbiobacterium</taxon>
    </lineage>
</organism>
<dbReference type="Pfam" id="PF09670">
    <property type="entry name" value="Cas_Cas02710"/>
    <property type="match status" value="1"/>
</dbReference>
<comment type="caution">
    <text evidence="1">The sequence shown here is derived from an EMBL/GenBank/DDBJ whole genome shotgun (WGS) entry which is preliminary data.</text>
</comment>
<accession>A0A953LH97</accession>